<dbReference type="EMBL" id="PQFF01000019">
    <property type="protein sequence ID" value="RHZ88759.1"/>
    <property type="molecule type" value="Genomic_DNA"/>
</dbReference>
<name>A0A397JK65_9GLOM</name>
<dbReference type="OrthoDB" id="10601077at2759"/>
<gene>
    <name evidence="1" type="ORF">Glove_21g51</name>
</gene>
<proteinExistence type="predicted"/>
<protein>
    <submittedName>
        <fullName evidence="1">Uncharacterized protein</fullName>
    </submittedName>
</protein>
<organism evidence="1 2">
    <name type="scientific">Diversispora epigaea</name>
    <dbReference type="NCBI Taxonomy" id="1348612"/>
    <lineage>
        <taxon>Eukaryota</taxon>
        <taxon>Fungi</taxon>
        <taxon>Fungi incertae sedis</taxon>
        <taxon>Mucoromycota</taxon>
        <taxon>Glomeromycotina</taxon>
        <taxon>Glomeromycetes</taxon>
        <taxon>Diversisporales</taxon>
        <taxon>Diversisporaceae</taxon>
        <taxon>Diversispora</taxon>
    </lineage>
</organism>
<reference evidence="1 2" key="1">
    <citation type="submission" date="2018-08" db="EMBL/GenBank/DDBJ databases">
        <title>Genome and evolution of the arbuscular mycorrhizal fungus Diversispora epigaea (formerly Glomus versiforme) and its bacterial endosymbionts.</title>
        <authorList>
            <person name="Sun X."/>
            <person name="Fei Z."/>
            <person name="Harrison M."/>
        </authorList>
    </citation>
    <scope>NUCLEOTIDE SEQUENCE [LARGE SCALE GENOMIC DNA]</scope>
    <source>
        <strain evidence="1 2">IT104</strain>
    </source>
</reference>
<keyword evidence="2" id="KW-1185">Reference proteome</keyword>
<evidence type="ECO:0000313" key="1">
    <source>
        <dbReference type="EMBL" id="RHZ88759.1"/>
    </source>
</evidence>
<evidence type="ECO:0000313" key="2">
    <source>
        <dbReference type="Proteomes" id="UP000266861"/>
    </source>
</evidence>
<sequence length="180" mass="21097">MLKMMNLMEELTLLSFPLQDGYMKNPDYFDSLIDNIDLSYIGGEAISSHSLSKKKFRSSSLYNDFDDFTREFDYEIYNSAILRGAKYSMGNGVVKLDQSEIDFFDKIGDLKAQPRNEYGSKSRKLWCKQQFVASSEKRRVNQDPNNDRFNCYFTNRTNLHWLNEQKLAKFLVQIGKKICK</sequence>
<dbReference type="Proteomes" id="UP000266861">
    <property type="component" value="Unassembled WGS sequence"/>
</dbReference>
<dbReference type="AlphaFoldDB" id="A0A397JK65"/>
<comment type="caution">
    <text evidence="1">The sequence shown here is derived from an EMBL/GenBank/DDBJ whole genome shotgun (WGS) entry which is preliminary data.</text>
</comment>
<accession>A0A397JK65</accession>